<protein>
    <submittedName>
        <fullName evidence="2">Uncharacterized protein</fullName>
    </submittedName>
</protein>
<dbReference type="AlphaFoldDB" id="A0A2R6C336"/>
<evidence type="ECO:0000313" key="3">
    <source>
        <dbReference type="Proteomes" id="UP000240582"/>
    </source>
</evidence>
<comment type="caution">
    <text evidence="2">The sequence shown here is derived from an EMBL/GenBank/DDBJ whole genome shotgun (WGS) entry which is preliminary data.</text>
</comment>
<keyword evidence="1" id="KW-0472">Membrane</keyword>
<name>A0A2R6C336_9ARCH</name>
<organism evidence="2 3">
    <name type="scientific">Candidatus Marsarchaeota G2 archaeon ECH_B_SAG-G06</name>
    <dbReference type="NCBI Taxonomy" id="1978166"/>
    <lineage>
        <taxon>Archaea</taxon>
        <taxon>Candidatus Marsarchaeota</taxon>
        <taxon>Candidatus Marsarchaeota group 2</taxon>
    </lineage>
</organism>
<proteinExistence type="predicted"/>
<dbReference type="Proteomes" id="UP000240582">
    <property type="component" value="Unassembled WGS sequence"/>
</dbReference>
<evidence type="ECO:0000313" key="2">
    <source>
        <dbReference type="EMBL" id="PSO05297.1"/>
    </source>
</evidence>
<gene>
    <name evidence="2" type="ORF">B9Q12_00820</name>
</gene>
<keyword evidence="1" id="KW-1133">Transmembrane helix</keyword>
<sequence length="180" mass="18811">MPDVVIGNVILTVALAIALLLFVAASSGISLIYTVRTRGELLQSVAEQIAQIIQQSYLVVNNSEISVGSNVTQVLGLPVQIAGYGYTIVVKTSPLLLGNTVDKHVTVITVTIALTGTYGSASSSVLLGSNVYWYTQTAVTVTQGLGLLLDKCAGVLPNHPICQGYDVIGFAFLVNSKAVS</sequence>
<keyword evidence="1" id="KW-0812">Transmembrane</keyword>
<accession>A0A2R6C336</accession>
<reference evidence="2 3" key="1">
    <citation type="submission" date="2017-04" db="EMBL/GenBank/DDBJ databases">
        <title>Novel microbial lineages endemic to geothermal iron-oxide mats fill important gaps in the evolutionary history of Archaea.</title>
        <authorList>
            <person name="Jay Z.J."/>
            <person name="Beam J.P."/>
            <person name="Dlakic M."/>
            <person name="Rusch D.B."/>
            <person name="Kozubal M.A."/>
            <person name="Inskeep W.P."/>
        </authorList>
    </citation>
    <scope>NUCLEOTIDE SEQUENCE [LARGE SCALE GENOMIC DNA]</scope>
    <source>
        <strain evidence="2">ECH_B_SAG-G06</strain>
    </source>
</reference>
<evidence type="ECO:0000256" key="1">
    <source>
        <dbReference type="SAM" id="Phobius"/>
    </source>
</evidence>
<dbReference type="EMBL" id="NEXN01000013">
    <property type="protein sequence ID" value="PSO05297.1"/>
    <property type="molecule type" value="Genomic_DNA"/>
</dbReference>
<feature type="transmembrane region" description="Helical" evidence="1">
    <location>
        <begin position="6"/>
        <end position="33"/>
    </location>
</feature>